<dbReference type="Proteomes" id="UP000722485">
    <property type="component" value="Unassembled WGS sequence"/>
</dbReference>
<evidence type="ECO:0000256" key="2">
    <source>
        <dbReference type="SAM" id="SignalP"/>
    </source>
</evidence>
<protein>
    <submittedName>
        <fullName evidence="3">Uncharacterized protein</fullName>
    </submittedName>
</protein>
<name>A0A9P5HN13_9HYPO</name>
<accession>A0A9P5HN13</accession>
<keyword evidence="4" id="KW-1185">Reference proteome</keyword>
<keyword evidence="2" id="KW-0732">Signal</keyword>
<feature type="signal peptide" evidence="2">
    <location>
        <begin position="1"/>
        <end position="17"/>
    </location>
</feature>
<gene>
    <name evidence="3" type="ORF">G7Z17_g210</name>
</gene>
<reference evidence="3" key="1">
    <citation type="submission" date="2020-03" db="EMBL/GenBank/DDBJ databases">
        <title>Draft Genome Sequence of Cylindrodendrum hubeiense.</title>
        <authorList>
            <person name="Buettner E."/>
            <person name="Kellner H."/>
        </authorList>
    </citation>
    <scope>NUCLEOTIDE SEQUENCE</scope>
    <source>
        <strain evidence="3">IHI 201604</strain>
    </source>
</reference>
<feature type="compositionally biased region" description="Basic and acidic residues" evidence="1">
    <location>
        <begin position="125"/>
        <end position="136"/>
    </location>
</feature>
<dbReference type="EMBL" id="JAANBB010000002">
    <property type="protein sequence ID" value="KAF7557901.1"/>
    <property type="molecule type" value="Genomic_DNA"/>
</dbReference>
<feature type="compositionally biased region" description="Basic and acidic residues" evidence="1">
    <location>
        <begin position="163"/>
        <end position="175"/>
    </location>
</feature>
<evidence type="ECO:0000313" key="4">
    <source>
        <dbReference type="Proteomes" id="UP000722485"/>
    </source>
</evidence>
<sequence>MKSLFLTFALLLSISTAAPVPASSPTLVPDEDGPFGHVPTAPSPFIPAAPPTLPTPAPSPPPIPGLPILPFEPARPLLSIAPFLTTPLLTPVPTPLPHLPTPGIIHDPIDHGKGPGVGGKNGNGKGKEGDVKDDKASIFNAAELGIPDTTTNGGTNANVRGGGLDEREQEQKHSD</sequence>
<dbReference type="AlphaFoldDB" id="A0A9P5HN13"/>
<evidence type="ECO:0000313" key="3">
    <source>
        <dbReference type="EMBL" id="KAF7557901.1"/>
    </source>
</evidence>
<comment type="caution">
    <text evidence="3">The sequence shown here is derived from an EMBL/GenBank/DDBJ whole genome shotgun (WGS) entry which is preliminary data.</text>
</comment>
<evidence type="ECO:0000256" key="1">
    <source>
        <dbReference type="SAM" id="MobiDB-lite"/>
    </source>
</evidence>
<proteinExistence type="predicted"/>
<feature type="chain" id="PRO_5040258971" evidence="2">
    <location>
        <begin position="18"/>
        <end position="175"/>
    </location>
</feature>
<organism evidence="3 4">
    <name type="scientific">Cylindrodendrum hubeiense</name>
    <dbReference type="NCBI Taxonomy" id="595255"/>
    <lineage>
        <taxon>Eukaryota</taxon>
        <taxon>Fungi</taxon>
        <taxon>Dikarya</taxon>
        <taxon>Ascomycota</taxon>
        <taxon>Pezizomycotina</taxon>
        <taxon>Sordariomycetes</taxon>
        <taxon>Hypocreomycetidae</taxon>
        <taxon>Hypocreales</taxon>
        <taxon>Nectriaceae</taxon>
        <taxon>Cylindrodendrum</taxon>
    </lineage>
</organism>
<feature type="region of interest" description="Disordered" evidence="1">
    <location>
        <begin position="20"/>
        <end position="39"/>
    </location>
</feature>
<feature type="compositionally biased region" description="Gly residues" evidence="1">
    <location>
        <begin position="114"/>
        <end position="124"/>
    </location>
</feature>
<feature type="compositionally biased region" description="Polar residues" evidence="1">
    <location>
        <begin position="148"/>
        <end position="158"/>
    </location>
</feature>
<feature type="region of interest" description="Disordered" evidence="1">
    <location>
        <begin position="108"/>
        <end position="175"/>
    </location>
</feature>